<dbReference type="PROSITE" id="PS00745">
    <property type="entry name" value="RF_PROK_I"/>
    <property type="match status" value="1"/>
</dbReference>
<dbReference type="Pfam" id="PF03462">
    <property type="entry name" value="PCRF"/>
    <property type="match status" value="1"/>
</dbReference>
<dbReference type="FunFam" id="3.30.160.20:FF:000004">
    <property type="entry name" value="Peptide chain release factor 1"/>
    <property type="match status" value="1"/>
</dbReference>
<dbReference type="InterPro" id="IPR050057">
    <property type="entry name" value="Prokaryotic/Mito_RF"/>
</dbReference>
<evidence type="ECO:0000256" key="2">
    <source>
        <dbReference type="ARBA" id="ARBA00022481"/>
    </source>
</evidence>
<feature type="compositionally biased region" description="Basic and acidic residues" evidence="4">
    <location>
        <begin position="385"/>
        <end position="397"/>
    </location>
</feature>
<keyword evidence="3" id="KW-0648">Protein biosynthesis</keyword>
<dbReference type="Gene3D" id="3.30.160.20">
    <property type="match status" value="1"/>
</dbReference>
<feature type="domain" description="Prokaryotic-type class I peptide chain release factors" evidence="5">
    <location>
        <begin position="312"/>
        <end position="328"/>
    </location>
</feature>
<dbReference type="Gene3D" id="6.10.140.1950">
    <property type="match status" value="1"/>
</dbReference>
<dbReference type="SUPFAM" id="SSF75620">
    <property type="entry name" value="Release factor"/>
    <property type="match status" value="1"/>
</dbReference>
<evidence type="ECO:0000259" key="5">
    <source>
        <dbReference type="PROSITE" id="PS00745"/>
    </source>
</evidence>
<organism evidence="6">
    <name type="scientific">Tetraselmis sp. GSL018</name>
    <dbReference type="NCBI Taxonomy" id="582737"/>
    <lineage>
        <taxon>Eukaryota</taxon>
        <taxon>Viridiplantae</taxon>
        <taxon>Chlorophyta</taxon>
        <taxon>core chlorophytes</taxon>
        <taxon>Chlorodendrophyceae</taxon>
        <taxon>Chlorodendrales</taxon>
        <taxon>Chlorodendraceae</taxon>
        <taxon>Tetraselmis</taxon>
    </lineage>
</organism>
<name>A0A061RWJ7_9CHLO</name>
<dbReference type="NCBIfam" id="NF001859">
    <property type="entry name" value="PRK00591.1"/>
    <property type="match status" value="1"/>
</dbReference>
<evidence type="ECO:0000256" key="1">
    <source>
        <dbReference type="ARBA" id="ARBA00010835"/>
    </source>
</evidence>
<dbReference type="Gene3D" id="3.30.70.1660">
    <property type="match status" value="1"/>
</dbReference>
<evidence type="ECO:0000256" key="3">
    <source>
        <dbReference type="ARBA" id="ARBA00022917"/>
    </source>
</evidence>
<accession>A0A061RWJ7</accession>
<dbReference type="GO" id="GO:0003747">
    <property type="term" value="F:translation release factor activity"/>
    <property type="evidence" value="ECO:0007669"/>
    <property type="project" value="InterPro"/>
</dbReference>
<feature type="region of interest" description="Disordered" evidence="4">
    <location>
        <begin position="369"/>
        <end position="397"/>
    </location>
</feature>
<comment type="similarity">
    <text evidence="1">Belongs to the prokaryotic/mitochondrial release factor family.</text>
</comment>
<keyword evidence="2" id="KW-0488">Methylation</keyword>
<dbReference type="GO" id="GO:0005737">
    <property type="term" value="C:cytoplasm"/>
    <property type="evidence" value="ECO:0007669"/>
    <property type="project" value="UniProtKB-ARBA"/>
</dbReference>
<feature type="compositionally biased region" description="Polar residues" evidence="4">
    <location>
        <begin position="372"/>
        <end position="382"/>
    </location>
</feature>
<dbReference type="Pfam" id="PF00472">
    <property type="entry name" value="RF-1"/>
    <property type="match status" value="1"/>
</dbReference>
<dbReference type="AlphaFoldDB" id="A0A061RWJ7"/>
<dbReference type="InterPro" id="IPR005139">
    <property type="entry name" value="PCRF"/>
</dbReference>
<dbReference type="EMBL" id="GBEZ01009237">
    <property type="protein sequence ID" value="JAC76338.1"/>
    <property type="molecule type" value="Transcribed_RNA"/>
</dbReference>
<dbReference type="PANTHER" id="PTHR43804:SF7">
    <property type="entry name" value="LD18447P"/>
    <property type="match status" value="1"/>
</dbReference>
<dbReference type="InterPro" id="IPR045853">
    <property type="entry name" value="Pep_chain_release_fac_I_sf"/>
</dbReference>
<proteinExistence type="inferred from homology"/>
<gene>
    <name evidence="6" type="ORF">TSPGSL018_20461</name>
</gene>
<evidence type="ECO:0000313" key="6">
    <source>
        <dbReference type="EMBL" id="JAC76338.1"/>
    </source>
</evidence>
<protein>
    <submittedName>
        <fullName evidence="6">Peptide chain release factor 1</fullName>
    </submittedName>
</protein>
<sequence length="397" mass="44155">MTAQIGLRVHGLSSLLWKSSRPRQPQLAATCEAFRSLPPPAFWLSLLCLGGSSPQQSLRPDACTAVPLAAVSTRAGDDLKLTPSVLDRLQAMRERHARVCERLSGQPPVPPAEMADLGRELSELEPVVKLHGELLRLQDEVQQLRTIEADESEDDEMKKLASAEREELDRKVAQAETDVILALLPRDSDDHKDIILEVRAGTGGDEAGLFAMDLFQMYKRFASAQGWRFEEMEVVRQGESLGGCKNASAALSGDNVYSRLKYENGVHRVQRVPRTETQGRVHTSTATVVVMPQADEVDVELKESDIRVDVFRASGSGGQHVNTTESAVRMTHIPTGITVSIQDERSQHKNRSKAMKILRARIYDMEREKAQAQMSEQRSTAGTGDRSERIRTYNFKE</sequence>
<dbReference type="SMART" id="SM00937">
    <property type="entry name" value="PCRF"/>
    <property type="match status" value="1"/>
</dbReference>
<evidence type="ECO:0000256" key="4">
    <source>
        <dbReference type="SAM" id="MobiDB-lite"/>
    </source>
</evidence>
<dbReference type="FunFam" id="3.30.70.1660:FF:000002">
    <property type="entry name" value="Peptide chain release factor 1"/>
    <property type="match status" value="1"/>
</dbReference>
<dbReference type="PANTHER" id="PTHR43804">
    <property type="entry name" value="LD18447P"/>
    <property type="match status" value="1"/>
</dbReference>
<dbReference type="InterPro" id="IPR000352">
    <property type="entry name" value="Pep_chain_release_fac_I"/>
</dbReference>
<feature type="non-terminal residue" evidence="6">
    <location>
        <position position="397"/>
    </location>
</feature>
<reference evidence="6" key="1">
    <citation type="submission" date="2014-05" db="EMBL/GenBank/DDBJ databases">
        <title>The transcriptome of the halophilic microalga Tetraselmis sp. GSL018 isolated from the Great Salt Lake, Utah.</title>
        <authorList>
            <person name="Jinkerson R.E."/>
            <person name="D'Adamo S."/>
            <person name="Posewitz M.C."/>
        </authorList>
    </citation>
    <scope>NUCLEOTIDE SEQUENCE</scope>
    <source>
        <strain evidence="6">GSL018</strain>
    </source>
</reference>